<feature type="compositionally biased region" description="Low complexity" evidence="1">
    <location>
        <begin position="389"/>
        <end position="401"/>
    </location>
</feature>
<evidence type="ECO:0000256" key="1">
    <source>
        <dbReference type="SAM" id="MobiDB-lite"/>
    </source>
</evidence>
<accession>A0A2S5IXX7</accession>
<feature type="compositionally biased region" description="Polar residues" evidence="1">
    <location>
        <begin position="136"/>
        <end position="145"/>
    </location>
</feature>
<dbReference type="InterPro" id="IPR012347">
    <property type="entry name" value="Ferritin-like"/>
</dbReference>
<dbReference type="InterPro" id="IPR029447">
    <property type="entry name" value="DUF4439"/>
</dbReference>
<proteinExistence type="predicted"/>
<dbReference type="Pfam" id="PF14530">
    <property type="entry name" value="DUF4439"/>
    <property type="match status" value="1"/>
</dbReference>
<keyword evidence="2" id="KW-1133">Transmembrane helix</keyword>
<dbReference type="SUPFAM" id="SSF47240">
    <property type="entry name" value="Ferritin-like"/>
    <property type="match status" value="1"/>
</dbReference>
<evidence type="ECO:0000259" key="3">
    <source>
        <dbReference type="Pfam" id="PF14530"/>
    </source>
</evidence>
<dbReference type="Proteomes" id="UP000239297">
    <property type="component" value="Unassembled WGS sequence"/>
</dbReference>
<evidence type="ECO:0000313" key="5">
    <source>
        <dbReference type="Proteomes" id="UP000239297"/>
    </source>
</evidence>
<comment type="caution">
    <text evidence="4">The sequence shown here is derived from an EMBL/GenBank/DDBJ whole genome shotgun (WGS) entry which is preliminary data.</text>
</comment>
<gene>
    <name evidence="4" type="ORF">C4K88_06980</name>
</gene>
<evidence type="ECO:0000256" key="2">
    <source>
        <dbReference type="SAM" id="Phobius"/>
    </source>
</evidence>
<name>A0A2S5IXX7_9MICC</name>
<keyword evidence="2" id="KW-0472">Membrane</keyword>
<keyword evidence="2" id="KW-0812">Transmembrane</keyword>
<dbReference type="AlphaFoldDB" id="A0A2S5IXX7"/>
<dbReference type="EMBL" id="PRKW01000003">
    <property type="protein sequence ID" value="PPB49436.1"/>
    <property type="molecule type" value="Genomic_DNA"/>
</dbReference>
<feature type="transmembrane region" description="Helical" evidence="2">
    <location>
        <begin position="28"/>
        <end position="47"/>
    </location>
</feature>
<feature type="region of interest" description="Disordered" evidence="1">
    <location>
        <begin position="223"/>
        <end position="271"/>
    </location>
</feature>
<sequence>MGRAGTERQRAGGGRRGSRAGRLARRSLGLVGLFAVMLLVVGVGLAVRSPEPQERVYSVSEQAQLDAELRYRSAAGQARIAAAAPALDPEAAAELAAAATDLDEQADAVALPRSPDPTAEPGTDPATGAVGGAGAQSPTGSTTGPSAAPTPADGPAVLTALRDSALRSLSDASRADPGPGRVLAAAGVNQWRHALRLGDTLGVDPGLPSPGALSAVDLAAGTGPFADLPTPDASTGAEPTAAPPTGSAPPEALPEAPAECAGTPLGPDADRQGLLHARTAEDEARYAYEVAAALLPEPARALESASVHRSAAEAVTDRLAALCVPEAPTATGYAIGPDFRADPVAATRAIEQAHTEFYAGLIATVGPDARAWAVVSFSAAAQRSLDAGTPLDALPGLATAPAPAPPPAPPAAPPTADPGG</sequence>
<reference evidence="4 5" key="1">
    <citation type="journal article" date="2014" name="Int. J. Syst. Evol. Microbiol.">
        <title>Arthrobacter pityocampae sp. nov., isolated from Thaumetopoea pityocampa (Lep., Thaumetopoeidae).</title>
        <authorList>
            <person name="Ince I.A."/>
            <person name="Demirbag Z."/>
            <person name="Kati H."/>
        </authorList>
    </citation>
    <scope>NUCLEOTIDE SEQUENCE [LARGE SCALE GENOMIC DNA]</scope>
    <source>
        <strain evidence="4 5">Tp2</strain>
    </source>
</reference>
<feature type="domain" description="DUF4439" evidence="3">
    <location>
        <begin position="276"/>
        <end position="398"/>
    </location>
</feature>
<dbReference type="InterPro" id="IPR009078">
    <property type="entry name" value="Ferritin-like_SF"/>
</dbReference>
<keyword evidence="5" id="KW-1185">Reference proteome</keyword>
<feature type="compositionally biased region" description="Pro residues" evidence="1">
    <location>
        <begin position="402"/>
        <end position="420"/>
    </location>
</feature>
<organism evidence="4 5">
    <name type="scientific">Arthrobacter pityocampae</name>
    <dbReference type="NCBI Taxonomy" id="547334"/>
    <lineage>
        <taxon>Bacteria</taxon>
        <taxon>Bacillati</taxon>
        <taxon>Actinomycetota</taxon>
        <taxon>Actinomycetes</taxon>
        <taxon>Micrococcales</taxon>
        <taxon>Micrococcaceae</taxon>
        <taxon>Arthrobacter</taxon>
    </lineage>
</organism>
<evidence type="ECO:0000313" key="4">
    <source>
        <dbReference type="EMBL" id="PPB49436.1"/>
    </source>
</evidence>
<feature type="compositionally biased region" description="Low complexity" evidence="1">
    <location>
        <begin position="233"/>
        <end position="259"/>
    </location>
</feature>
<feature type="region of interest" description="Disordered" evidence="1">
    <location>
        <begin position="111"/>
        <end position="155"/>
    </location>
</feature>
<dbReference type="Gene3D" id="1.20.1260.10">
    <property type="match status" value="1"/>
</dbReference>
<feature type="region of interest" description="Disordered" evidence="1">
    <location>
        <begin position="388"/>
        <end position="420"/>
    </location>
</feature>
<protein>
    <recommendedName>
        <fullName evidence="3">DUF4439 domain-containing protein</fullName>
    </recommendedName>
</protein>